<sequence length="61" mass="6448">MNGVQWLDAFAAELGRRGLDPETVRHVVAEAATHLRESGEHPDRTFGSPAGYASAVADSLG</sequence>
<comment type="caution">
    <text evidence="2">The sequence shown here is derived from an EMBL/GenBank/DDBJ whole genome shotgun (WGS) entry which is preliminary data.</text>
</comment>
<evidence type="ECO:0000313" key="3">
    <source>
        <dbReference type="Proteomes" id="UP000823521"/>
    </source>
</evidence>
<organism evidence="2 3">
    <name type="scientific">Micromonospora echinofusca</name>
    <dbReference type="NCBI Taxonomy" id="47858"/>
    <lineage>
        <taxon>Bacteria</taxon>
        <taxon>Bacillati</taxon>
        <taxon>Actinomycetota</taxon>
        <taxon>Actinomycetes</taxon>
        <taxon>Micromonosporales</taxon>
        <taxon>Micromonosporaceae</taxon>
        <taxon>Micromonospora</taxon>
    </lineage>
</organism>
<dbReference type="Proteomes" id="UP000823521">
    <property type="component" value="Unassembled WGS sequence"/>
</dbReference>
<evidence type="ECO:0000313" key="2">
    <source>
        <dbReference type="EMBL" id="MBO4205177.1"/>
    </source>
</evidence>
<proteinExistence type="predicted"/>
<accession>A0ABS3VKZ1</accession>
<keyword evidence="3" id="KW-1185">Reference proteome</keyword>
<reference evidence="2 3" key="1">
    <citation type="submission" date="2019-12" db="EMBL/GenBank/DDBJ databases">
        <title>Whole genome sequencing of endophytic Actinobacterium Micromonospora sp. MPMI6T.</title>
        <authorList>
            <person name="Evv R."/>
            <person name="Podile A.R."/>
        </authorList>
    </citation>
    <scope>NUCLEOTIDE SEQUENCE [LARGE SCALE GENOMIC DNA]</scope>
    <source>
        <strain evidence="2 3">MPMI6</strain>
    </source>
</reference>
<name>A0ABS3VKZ1_MICEH</name>
<protein>
    <submittedName>
        <fullName evidence="2">ABC transporter</fullName>
    </submittedName>
</protein>
<dbReference type="EMBL" id="WVUH01000016">
    <property type="protein sequence ID" value="MBO4205177.1"/>
    <property type="molecule type" value="Genomic_DNA"/>
</dbReference>
<gene>
    <name evidence="2" type="ORF">GSF22_04010</name>
</gene>
<evidence type="ECO:0000256" key="1">
    <source>
        <dbReference type="SAM" id="MobiDB-lite"/>
    </source>
</evidence>
<feature type="region of interest" description="Disordered" evidence="1">
    <location>
        <begin position="35"/>
        <end position="61"/>
    </location>
</feature>
<feature type="compositionally biased region" description="Basic and acidic residues" evidence="1">
    <location>
        <begin position="35"/>
        <end position="44"/>
    </location>
</feature>
<feature type="non-terminal residue" evidence="2">
    <location>
        <position position="61"/>
    </location>
</feature>